<name>A0A6A6P3M1_9PEZI</name>
<evidence type="ECO:0000259" key="11">
    <source>
        <dbReference type="PROSITE" id="PS51760"/>
    </source>
</evidence>
<keyword evidence="7 10" id="KW-0378">Hydrolase</keyword>
<proteinExistence type="inferred from homology"/>
<dbReference type="SMART" id="SM00633">
    <property type="entry name" value="Glyco_10"/>
    <property type="match status" value="1"/>
</dbReference>
<dbReference type="SUPFAM" id="SSF51445">
    <property type="entry name" value="(Trans)glycosidases"/>
    <property type="match status" value="1"/>
</dbReference>
<dbReference type="GO" id="GO:0031176">
    <property type="term" value="F:endo-1,4-beta-xylanase activity"/>
    <property type="evidence" value="ECO:0007669"/>
    <property type="project" value="UniProtKB-EC"/>
</dbReference>
<keyword evidence="13" id="KW-1185">Reference proteome</keyword>
<accession>A0A6A6P3M1</accession>
<evidence type="ECO:0000256" key="8">
    <source>
        <dbReference type="ARBA" id="ARBA00023277"/>
    </source>
</evidence>
<keyword evidence="10 12" id="KW-0326">Glycosidase</keyword>
<dbReference type="PRINTS" id="PR00134">
    <property type="entry name" value="GLHYDRLASE10"/>
</dbReference>
<dbReference type="Pfam" id="PF00331">
    <property type="entry name" value="Glyco_hydro_10"/>
    <property type="match status" value="1"/>
</dbReference>
<gene>
    <name evidence="12" type="ORF">BDY21DRAFT_283585</name>
</gene>
<evidence type="ECO:0000256" key="1">
    <source>
        <dbReference type="ARBA" id="ARBA00000681"/>
    </source>
</evidence>
<evidence type="ECO:0000256" key="10">
    <source>
        <dbReference type="RuleBase" id="RU361174"/>
    </source>
</evidence>
<keyword evidence="5" id="KW-0964">Secreted</keyword>
<dbReference type="GO" id="GO:0005576">
    <property type="term" value="C:extracellular region"/>
    <property type="evidence" value="ECO:0007669"/>
    <property type="project" value="UniProtKB-SubCell"/>
</dbReference>
<evidence type="ECO:0000313" key="13">
    <source>
        <dbReference type="Proteomes" id="UP000799766"/>
    </source>
</evidence>
<sequence>MVAAGKEYFGTALTMRNDYQESSIIDNNAEFGSVTPENAMKWDATEPNRGQFNWGNADQIANYAAQNNKELRCHTLVWHSQLPSWVANGGMDNATLIQTMESHINAVMGRYKGQCTHWDVVNEALEEDGTYRDSVFYRTIGEAFIPIAFRMAAAADPDAKLYYNDYNLAYGAEKAEGAVRIVELIQSYGVKIDGVGLQGHMVIEPTPTQENPVPAQADLEAALRMFTDLEVDVAYTEIDIRMNMPDSQQKLEQQADAYARMTGACMAVERCVGITVWGVSDRYSWVPQTFDGEGSALLWDQNYQKKPAYQAVMDAITAPQPAAPETGYEC</sequence>
<dbReference type="Gene3D" id="3.20.20.80">
    <property type="entry name" value="Glycosidases"/>
    <property type="match status" value="1"/>
</dbReference>
<evidence type="ECO:0000256" key="3">
    <source>
        <dbReference type="ARBA" id="ARBA00004851"/>
    </source>
</evidence>
<evidence type="ECO:0000256" key="2">
    <source>
        <dbReference type="ARBA" id="ARBA00004613"/>
    </source>
</evidence>
<dbReference type="OrthoDB" id="3055998at2759"/>
<dbReference type="PANTHER" id="PTHR31490:SF35">
    <property type="entry name" value="ENDO-1,4-BETA-XYLANASE"/>
    <property type="match status" value="1"/>
</dbReference>
<protein>
    <recommendedName>
        <fullName evidence="10">Beta-xylanase</fullName>
        <ecNumber evidence="10">3.2.1.8</ecNumber>
    </recommendedName>
</protein>
<dbReference type="EMBL" id="MU001677">
    <property type="protein sequence ID" value="KAF2458621.1"/>
    <property type="molecule type" value="Genomic_DNA"/>
</dbReference>
<comment type="pathway">
    <text evidence="3">Glycan degradation; xylan degradation.</text>
</comment>
<dbReference type="PANTHER" id="PTHR31490">
    <property type="entry name" value="GLYCOSYL HYDROLASE"/>
    <property type="match status" value="1"/>
</dbReference>
<keyword evidence="9 10" id="KW-0624">Polysaccharide degradation</keyword>
<dbReference type="Proteomes" id="UP000799766">
    <property type="component" value="Unassembled WGS sequence"/>
</dbReference>
<evidence type="ECO:0000313" key="12">
    <source>
        <dbReference type="EMBL" id="KAF2458621.1"/>
    </source>
</evidence>
<dbReference type="InterPro" id="IPR001000">
    <property type="entry name" value="GH10_dom"/>
</dbReference>
<organism evidence="12 13">
    <name type="scientific">Lineolata rhizophorae</name>
    <dbReference type="NCBI Taxonomy" id="578093"/>
    <lineage>
        <taxon>Eukaryota</taxon>
        <taxon>Fungi</taxon>
        <taxon>Dikarya</taxon>
        <taxon>Ascomycota</taxon>
        <taxon>Pezizomycotina</taxon>
        <taxon>Dothideomycetes</taxon>
        <taxon>Dothideomycetes incertae sedis</taxon>
        <taxon>Lineolatales</taxon>
        <taxon>Lineolataceae</taxon>
        <taxon>Lineolata</taxon>
    </lineage>
</organism>
<dbReference type="InterPro" id="IPR017853">
    <property type="entry name" value="GH"/>
</dbReference>
<evidence type="ECO:0000256" key="6">
    <source>
        <dbReference type="ARBA" id="ARBA00022651"/>
    </source>
</evidence>
<evidence type="ECO:0000256" key="9">
    <source>
        <dbReference type="ARBA" id="ARBA00023326"/>
    </source>
</evidence>
<evidence type="ECO:0000256" key="4">
    <source>
        <dbReference type="ARBA" id="ARBA00007495"/>
    </source>
</evidence>
<dbReference type="InterPro" id="IPR044846">
    <property type="entry name" value="GH10"/>
</dbReference>
<evidence type="ECO:0000256" key="5">
    <source>
        <dbReference type="ARBA" id="ARBA00022525"/>
    </source>
</evidence>
<dbReference type="AlphaFoldDB" id="A0A6A6P3M1"/>
<comment type="catalytic activity">
    <reaction evidence="1 10">
        <text>Endohydrolysis of (1-&gt;4)-beta-D-xylosidic linkages in xylans.</text>
        <dbReference type="EC" id="3.2.1.8"/>
    </reaction>
</comment>
<dbReference type="EC" id="3.2.1.8" evidence="10"/>
<comment type="similarity">
    <text evidence="4 10">Belongs to the glycosyl hydrolase 10 (cellulase F) family.</text>
</comment>
<feature type="domain" description="GH10" evidence="11">
    <location>
        <begin position="1"/>
        <end position="315"/>
    </location>
</feature>
<reference evidence="12" key="1">
    <citation type="journal article" date="2020" name="Stud. Mycol.">
        <title>101 Dothideomycetes genomes: a test case for predicting lifestyles and emergence of pathogens.</title>
        <authorList>
            <person name="Haridas S."/>
            <person name="Albert R."/>
            <person name="Binder M."/>
            <person name="Bloem J."/>
            <person name="Labutti K."/>
            <person name="Salamov A."/>
            <person name="Andreopoulos B."/>
            <person name="Baker S."/>
            <person name="Barry K."/>
            <person name="Bills G."/>
            <person name="Bluhm B."/>
            <person name="Cannon C."/>
            <person name="Castanera R."/>
            <person name="Culley D."/>
            <person name="Daum C."/>
            <person name="Ezra D."/>
            <person name="Gonzalez J."/>
            <person name="Henrissat B."/>
            <person name="Kuo A."/>
            <person name="Liang C."/>
            <person name="Lipzen A."/>
            <person name="Lutzoni F."/>
            <person name="Magnuson J."/>
            <person name="Mondo S."/>
            <person name="Nolan M."/>
            <person name="Ohm R."/>
            <person name="Pangilinan J."/>
            <person name="Park H.-J."/>
            <person name="Ramirez L."/>
            <person name="Alfaro M."/>
            <person name="Sun H."/>
            <person name="Tritt A."/>
            <person name="Yoshinaga Y."/>
            <person name="Zwiers L.-H."/>
            <person name="Turgeon B."/>
            <person name="Goodwin S."/>
            <person name="Spatafora J."/>
            <person name="Crous P."/>
            <person name="Grigoriev I."/>
        </authorList>
    </citation>
    <scope>NUCLEOTIDE SEQUENCE</scope>
    <source>
        <strain evidence="12">ATCC 16933</strain>
    </source>
</reference>
<keyword evidence="8 10" id="KW-0119">Carbohydrate metabolism</keyword>
<dbReference type="GO" id="GO:0045493">
    <property type="term" value="P:xylan catabolic process"/>
    <property type="evidence" value="ECO:0007669"/>
    <property type="project" value="UniProtKB-KW"/>
</dbReference>
<evidence type="ECO:0000256" key="7">
    <source>
        <dbReference type="ARBA" id="ARBA00022801"/>
    </source>
</evidence>
<comment type="subcellular location">
    <subcellularLocation>
        <location evidence="2">Secreted</location>
    </subcellularLocation>
</comment>
<dbReference type="PROSITE" id="PS51760">
    <property type="entry name" value="GH10_2"/>
    <property type="match status" value="1"/>
</dbReference>
<keyword evidence="6 12" id="KW-0858">Xylan degradation</keyword>